<feature type="region of interest" description="Disordered" evidence="1">
    <location>
        <begin position="64"/>
        <end position="102"/>
    </location>
</feature>
<evidence type="ECO:0000256" key="1">
    <source>
        <dbReference type="SAM" id="MobiDB-lite"/>
    </source>
</evidence>
<accession>A0ABW2CX76</accession>
<feature type="compositionally biased region" description="Pro residues" evidence="1">
    <location>
        <begin position="394"/>
        <end position="411"/>
    </location>
</feature>
<dbReference type="RefSeq" id="WP_378064090.1">
    <property type="nucleotide sequence ID" value="NZ_JBHSXS010000052.1"/>
</dbReference>
<dbReference type="InterPro" id="IPR011055">
    <property type="entry name" value="Dup_hybrid_motif"/>
</dbReference>
<organism evidence="2 3">
    <name type="scientific">Actinomadura yumaensis</name>
    <dbReference type="NCBI Taxonomy" id="111807"/>
    <lineage>
        <taxon>Bacteria</taxon>
        <taxon>Bacillati</taxon>
        <taxon>Actinomycetota</taxon>
        <taxon>Actinomycetes</taxon>
        <taxon>Streptosporangiales</taxon>
        <taxon>Thermomonosporaceae</taxon>
        <taxon>Actinomadura</taxon>
    </lineage>
</organism>
<evidence type="ECO:0000313" key="3">
    <source>
        <dbReference type="Proteomes" id="UP001596380"/>
    </source>
</evidence>
<protein>
    <recommendedName>
        <fullName evidence="4">M23 family metallopeptidase</fullName>
    </recommendedName>
</protein>
<evidence type="ECO:0008006" key="4">
    <source>
        <dbReference type="Google" id="ProtNLM"/>
    </source>
</evidence>
<sequence>MRARAGSGGAVRRPKSKGRPRGRRGPADRLSVGAFALSFAIGLSLLAIVERALLEGGGFGTSGVAGAEGTLRPRGGKAAPTPRALPRQGRRPGAVRPGAPAPDQRALVAQVRRLVLARRGAAARQSYGAAPARAPLVGTVRAARDRTWVLGTAAIPVPAASSAMPEVAFYTARWTRGRWQAALSGDGAFGALLARAPATVLSRDEAGALARYGAVTAQQAAAAVNGTRVGDGLMLPWRVGASWTLGASATGAPARPLGTLAFWGGDGRVLAAGDGRLYRFCRTSAGGALAMVIHRSGLATTYYGLRGVPELRDGSVVRRGDPLGRTGTGRPCGGAPAPRAQVGFALRRGDGQVPLDGARIGGWTFRERARPLLGYAERGALQVLPGGLLANLGPVPPTDAPPSSPSPPAPGAEPGGGARPGDSPAPSERPKRRPSAQPQQ</sequence>
<proteinExistence type="predicted"/>
<dbReference type="EMBL" id="JBHSXS010000052">
    <property type="protein sequence ID" value="MFC6886366.1"/>
    <property type="molecule type" value="Genomic_DNA"/>
</dbReference>
<feature type="region of interest" description="Disordered" evidence="1">
    <location>
        <begin position="392"/>
        <end position="440"/>
    </location>
</feature>
<keyword evidence="3" id="KW-1185">Reference proteome</keyword>
<dbReference type="SUPFAM" id="SSF51261">
    <property type="entry name" value="Duplicated hybrid motif"/>
    <property type="match status" value="1"/>
</dbReference>
<feature type="compositionally biased region" description="Low complexity" evidence="1">
    <location>
        <begin position="91"/>
        <end position="102"/>
    </location>
</feature>
<reference evidence="3" key="1">
    <citation type="journal article" date="2019" name="Int. J. Syst. Evol. Microbiol.">
        <title>The Global Catalogue of Microorganisms (GCM) 10K type strain sequencing project: providing services to taxonomists for standard genome sequencing and annotation.</title>
        <authorList>
            <consortium name="The Broad Institute Genomics Platform"/>
            <consortium name="The Broad Institute Genome Sequencing Center for Infectious Disease"/>
            <person name="Wu L."/>
            <person name="Ma J."/>
        </authorList>
    </citation>
    <scope>NUCLEOTIDE SEQUENCE [LARGE SCALE GENOMIC DNA]</scope>
    <source>
        <strain evidence="3">JCM 3369</strain>
    </source>
</reference>
<feature type="region of interest" description="Disordered" evidence="1">
    <location>
        <begin position="1"/>
        <end position="27"/>
    </location>
</feature>
<gene>
    <name evidence="2" type="ORF">ACFQKB_41865</name>
</gene>
<feature type="compositionally biased region" description="Basic residues" evidence="1">
    <location>
        <begin position="12"/>
        <end position="24"/>
    </location>
</feature>
<evidence type="ECO:0000313" key="2">
    <source>
        <dbReference type="EMBL" id="MFC6886366.1"/>
    </source>
</evidence>
<comment type="caution">
    <text evidence="2">The sequence shown here is derived from an EMBL/GenBank/DDBJ whole genome shotgun (WGS) entry which is preliminary data.</text>
</comment>
<dbReference type="Gene3D" id="2.70.70.10">
    <property type="entry name" value="Glucose Permease (Domain IIA)"/>
    <property type="match status" value="1"/>
</dbReference>
<name>A0ABW2CX76_9ACTN</name>
<dbReference type="Proteomes" id="UP001596380">
    <property type="component" value="Unassembled WGS sequence"/>
</dbReference>